<protein>
    <submittedName>
        <fullName evidence="1">GrlR family regulatory protein</fullName>
    </submittedName>
</protein>
<dbReference type="InterPro" id="IPR043019">
    <property type="entry name" value="GrlR_sf"/>
</dbReference>
<comment type="caution">
    <text evidence="1">The sequence shown here is derived from an EMBL/GenBank/DDBJ whole genome shotgun (WGS) entry which is preliminary data.</text>
</comment>
<keyword evidence="2" id="KW-1185">Reference proteome</keyword>
<dbReference type="RefSeq" id="WP_340366775.1">
    <property type="nucleotide sequence ID" value="NZ_JBBKZV010000025.1"/>
</dbReference>
<gene>
    <name evidence="1" type="ORF">WKW80_27555</name>
</gene>
<dbReference type="EMBL" id="JBBKZV010000025">
    <property type="protein sequence ID" value="MEJ8825743.1"/>
    <property type="molecule type" value="Genomic_DNA"/>
</dbReference>
<organism evidence="1 2">
    <name type="scientific">Variovorax humicola</name>
    <dbReference type="NCBI Taxonomy" id="1769758"/>
    <lineage>
        <taxon>Bacteria</taxon>
        <taxon>Pseudomonadati</taxon>
        <taxon>Pseudomonadota</taxon>
        <taxon>Betaproteobacteria</taxon>
        <taxon>Burkholderiales</taxon>
        <taxon>Comamonadaceae</taxon>
        <taxon>Variovorax</taxon>
    </lineage>
</organism>
<dbReference type="Gene3D" id="2.40.128.380">
    <property type="entry name" value="T3SS negative regulator GrlR"/>
    <property type="match status" value="1"/>
</dbReference>
<evidence type="ECO:0000313" key="1">
    <source>
        <dbReference type="EMBL" id="MEJ8825743.1"/>
    </source>
</evidence>
<proteinExistence type="predicted"/>
<reference evidence="1 2" key="1">
    <citation type="submission" date="2024-03" db="EMBL/GenBank/DDBJ databases">
        <title>Novel species of the genus Variovorax.</title>
        <authorList>
            <person name="Liu Q."/>
            <person name="Xin Y.-H."/>
        </authorList>
    </citation>
    <scope>NUCLEOTIDE SEQUENCE [LARGE SCALE GENOMIC DNA]</scope>
    <source>
        <strain evidence="1 2">KACC 18501</strain>
    </source>
</reference>
<name>A0ABU8W6Y2_9BURK</name>
<accession>A0ABU8W6Y2</accession>
<sequence>MKNGIYEAHFTTDRGMLGSGAVLIKDGHAYGADDLQFYRGEITQSGEDLEVIMEVTRHNFAATSAFGNKSVFTLHWRGKSLAQTAFKMDCRPEGVDVVVYVSGRMLREHE</sequence>
<evidence type="ECO:0000313" key="2">
    <source>
        <dbReference type="Proteomes" id="UP001363010"/>
    </source>
</evidence>
<dbReference type="Proteomes" id="UP001363010">
    <property type="component" value="Unassembled WGS sequence"/>
</dbReference>